<evidence type="ECO:0000259" key="2">
    <source>
        <dbReference type="Pfam" id="PF17651"/>
    </source>
</evidence>
<dbReference type="InterPro" id="IPR052911">
    <property type="entry name" value="Corrinoid_activation_enz"/>
</dbReference>
<dbReference type="PANTHER" id="PTHR42895">
    <property type="entry name" value="IRON-SULFUR CLUSTER-BINDING PROTEIN-RELATED"/>
    <property type="match status" value="1"/>
</dbReference>
<gene>
    <name evidence="3" type="ORF">IAB74_05105</name>
</gene>
<reference evidence="3" key="2">
    <citation type="journal article" date="2021" name="PeerJ">
        <title>Extensive microbial diversity within the chicken gut microbiome revealed by metagenomics and culture.</title>
        <authorList>
            <person name="Gilroy R."/>
            <person name="Ravi A."/>
            <person name="Getino M."/>
            <person name="Pursley I."/>
            <person name="Horton D.L."/>
            <person name="Alikhan N.F."/>
            <person name="Baker D."/>
            <person name="Gharbi K."/>
            <person name="Hall N."/>
            <person name="Watson M."/>
            <person name="Adriaenssens E.M."/>
            <person name="Foster-Nyarko E."/>
            <person name="Jarju S."/>
            <person name="Secka A."/>
            <person name="Antonio M."/>
            <person name="Oren A."/>
            <person name="Chaudhuri R.R."/>
            <person name="La Ragione R."/>
            <person name="Hildebrand F."/>
            <person name="Pallen M.J."/>
        </authorList>
    </citation>
    <scope>NUCLEOTIDE SEQUENCE</scope>
    <source>
        <strain evidence="3">13361</strain>
    </source>
</reference>
<reference evidence="3" key="1">
    <citation type="submission" date="2020-10" db="EMBL/GenBank/DDBJ databases">
        <authorList>
            <person name="Gilroy R."/>
        </authorList>
    </citation>
    <scope>NUCLEOTIDE SEQUENCE</scope>
    <source>
        <strain evidence="3">13361</strain>
    </source>
</reference>
<evidence type="ECO:0000313" key="4">
    <source>
        <dbReference type="Proteomes" id="UP000886796"/>
    </source>
</evidence>
<evidence type="ECO:0000313" key="3">
    <source>
        <dbReference type="EMBL" id="HIQ67867.1"/>
    </source>
</evidence>
<dbReference type="InterPro" id="IPR043129">
    <property type="entry name" value="ATPase_NBD"/>
</dbReference>
<dbReference type="Pfam" id="PF14574">
    <property type="entry name" value="RACo_C_ter"/>
    <property type="match status" value="1"/>
</dbReference>
<dbReference type="InterPro" id="IPR042259">
    <property type="entry name" value="Raco-like_middle_sf"/>
</dbReference>
<evidence type="ECO:0000259" key="1">
    <source>
        <dbReference type="Pfam" id="PF14574"/>
    </source>
</evidence>
<dbReference type="Proteomes" id="UP000886796">
    <property type="component" value="Unassembled WGS sequence"/>
</dbReference>
<accession>A0A9D1CM27</accession>
<dbReference type="InterPro" id="IPR041414">
    <property type="entry name" value="Raco-like_middle"/>
</dbReference>
<dbReference type="PANTHER" id="PTHR42895:SF1">
    <property type="entry name" value="IRON-SULFUR CLUSTER PROTEIN"/>
    <property type="match status" value="1"/>
</dbReference>
<dbReference type="Gene3D" id="3.30.420.480">
    <property type="entry name" value="Domain of unknown function (DUF4445)"/>
    <property type="match status" value="1"/>
</dbReference>
<organism evidence="3 4">
    <name type="scientific">Candidatus Faecousia excrementigallinarum</name>
    <dbReference type="NCBI Taxonomy" id="2840806"/>
    <lineage>
        <taxon>Bacteria</taxon>
        <taxon>Bacillati</taxon>
        <taxon>Bacillota</taxon>
        <taxon>Clostridia</taxon>
        <taxon>Eubacteriales</taxon>
        <taxon>Oscillospiraceae</taxon>
        <taxon>Faecousia</taxon>
    </lineage>
</organism>
<protein>
    <submittedName>
        <fullName evidence="3">DUF4445 domain-containing protein</fullName>
    </submittedName>
</protein>
<comment type="caution">
    <text evidence="3">The sequence shown here is derived from an EMBL/GenBank/DDBJ whole genome shotgun (WGS) entry which is preliminary data.</text>
</comment>
<feature type="domain" description="RACo-like middle region" evidence="2">
    <location>
        <begin position="83"/>
        <end position="242"/>
    </location>
</feature>
<proteinExistence type="predicted"/>
<dbReference type="Pfam" id="PF17651">
    <property type="entry name" value="Raco_middle"/>
    <property type="match status" value="1"/>
</dbReference>
<sequence length="506" mass="55292">MEKNWLKKICLTMGELDTDRTDDVSRCLEALEAEGISARFPTELVAASYETLRLPQYTVTLQKVPDGYRVTRAEPGDRSRACYGAAVDLGSTTVVMRILDFSSGSILGEDTVRNGQRAYGDEILSRIFYTKDNPEHRQELRQVTVDTLNTLLEGLCAEVGVTPEEICGMVISGNTCMIHFLLGLDTFCLFHTPFRPVITRPGVVAGKALGLLVDGPVYCFPSTANYLGGDIISGLLSTELTHREETALFLDIGTNGEMVLGNRDYLIGGAGAAGPALEGGISKSGMRARAGAVDTVTIREGELTFTTIENAPARGICGSGIVDLLAQMLLAGWMDRRGNLHIEKSPRIRLFGEELGVAYAESWESETGEPLVFTQEDIRQFTETKAAAHTMVAVLLNTAGLSLEEVDRIYLAGAFGRHLNLESAITIGMYPDAPREKFVNVGNSSLEGACQLLTGQISPEEADRIAREIYYLEFAMQETFVEEMRAASFYPHTNLQMYPTVANRLP</sequence>
<dbReference type="InterPro" id="IPR027980">
    <property type="entry name" value="RACo_C"/>
</dbReference>
<dbReference type="EMBL" id="DVFK01000072">
    <property type="protein sequence ID" value="HIQ67867.1"/>
    <property type="molecule type" value="Genomic_DNA"/>
</dbReference>
<dbReference type="SUPFAM" id="SSF53067">
    <property type="entry name" value="Actin-like ATPase domain"/>
    <property type="match status" value="1"/>
</dbReference>
<name>A0A9D1CM27_9FIRM</name>
<feature type="domain" description="RACo C-terminal" evidence="1">
    <location>
        <begin position="245"/>
        <end position="501"/>
    </location>
</feature>
<dbReference type="AlphaFoldDB" id="A0A9D1CM27"/>